<dbReference type="Gene3D" id="1.20.1530.20">
    <property type="match status" value="1"/>
</dbReference>
<evidence type="ECO:0000256" key="3">
    <source>
        <dbReference type="ARBA" id="ARBA00022692"/>
    </source>
</evidence>
<dbReference type="PANTHER" id="PTHR10361:SF28">
    <property type="entry name" value="P3 PROTEIN-RELATED"/>
    <property type="match status" value="1"/>
</dbReference>
<keyword evidence="7" id="KW-0732">Signal</keyword>
<feature type="transmembrane region" description="Helical" evidence="6">
    <location>
        <begin position="36"/>
        <end position="57"/>
    </location>
</feature>
<evidence type="ECO:0000256" key="6">
    <source>
        <dbReference type="SAM" id="Phobius"/>
    </source>
</evidence>
<name>A0A5B8MUM9_9CHLO</name>
<evidence type="ECO:0000256" key="1">
    <source>
        <dbReference type="ARBA" id="ARBA00004141"/>
    </source>
</evidence>
<reference evidence="8 9" key="1">
    <citation type="submission" date="2018-07" db="EMBL/GenBank/DDBJ databases">
        <title>The complete nuclear genome of the prasinophyte Chloropicon primus (CCMP1205).</title>
        <authorList>
            <person name="Pombert J.-F."/>
            <person name="Otis C."/>
            <person name="Turmel M."/>
            <person name="Lemieux C."/>
        </authorList>
    </citation>
    <scope>NUCLEOTIDE SEQUENCE [LARGE SCALE GENOMIC DNA]</scope>
    <source>
        <strain evidence="8 9">CCMP1205</strain>
    </source>
</reference>
<keyword evidence="3 6" id="KW-0812">Transmembrane</keyword>
<proteinExistence type="inferred from homology"/>
<dbReference type="GO" id="GO:0016020">
    <property type="term" value="C:membrane"/>
    <property type="evidence" value="ECO:0007669"/>
    <property type="project" value="UniProtKB-SubCell"/>
</dbReference>
<keyword evidence="9" id="KW-1185">Reference proteome</keyword>
<evidence type="ECO:0000256" key="4">
    <source>
        <dbReference type="ARBA" id="ARBA00022989"/>
    </source>
</evidence>
<dbReference type="AlphaFoldDB" id="A0A5B8MUM9"/>
<evidence type="ECO:0000256" key="7">
    <source>
        <dbReference type="SAM" id="SignalP"/>
    </source>
</evidence>
<evidence type="ECO:0000256" key="5">
    <source>
        <dbReference type="ARBA" id="ARBA00023136"/>
    </source>
</evidence>
<protein>
    <submittedName>
        <fullName evidence="8">Bile acid:sodium symporter</fullName>
    </submittedName>
</protein>
<evidence type="ECO:0000256" key="2">
    <source>
        <dbReference type="ARBA" id="ARBA00006528"/>
    </source>
</evidence>
<dbReference type="PANTHER" id="PTHR10361">
    <property type="entry name" value="SODIUM-BILE ACID COTRANSPORTER"/>
    <property type="match status" value="1"/>
</dbReference>
<organism evidence="8 9">
    <name type="scientific">Chloropicon primus</name>
    <dbReference type="NCBI Taxonomy" id="1764295"/>
    <lineage>
        <taxon>Eukaryota</taxon>
        <taxon>Viridiplantae</taxon>
        <taxon>Chlorophyta</taxon>
        <taxon>Chloropicophyceae</taxon>
        <taxon>Chloropicales</taxon>
        <taxon>Chloropicaceae</taxon>
        <taxon>Chloropicon</taxon>
    </lineage>
</organism>
<feature type="transmembrane region" description="Helical" evidence="6">
    <location>
        <begin position="129"/>
        <end position="151"/>
    </location>
</feature>
<dbReference type="GO" id="GO:0009941">
    <property type="term" value="C:chloroplast envelope"/>
    <property type="evidence" value="ECO:0007669"/>
    <property type="project" value="UniProtKB-ARBA"/>
</dbReference>
<keyword evidence="5 6" id="KW-0472">Membrane</keyword>
<dbReference type="InterPro" id="IPR002657">
    <property type="entry name" value="BilAc:Na_symport/Acr3"/>
</dbReference>
<gene>
    <name evidence="8" type="ORF">A3770_13p70260</name>
</gene>
<feature type="signal peptide" evidence="7">
    <location>
        <begin position="1"/>
        <end position="20"/>
    </location>
</feature>
<dbReference type="OrthoDB" id="203097at2759"/>
<accession>A0A5B8MUM9</accession>
<keyword evidence="4 6" id="KW-1133">Transmembrane helix</keyword>
<dbReference type="EMBL" id="CP031046">
    <property type="protein sequence ID" value="QDZ24508.1"/>
    <property type="molecule type" value="Genomic_DNA"/>
</dbReference>
<feature type="transmembrane region" description="Helical" evidence="6">
    <location>
        <begin position="172"/>
        <end position="190"/>
    </location>
</feature>
<dbReference type="GO" id="GO:0008508">
    <property type="term" value="F:bile acid:sodium symporter activity"/>
    <property type="evidence" value="ECO:0007669"/>
    <property type="project" value="TreeGrafter"/>
</dbReference>
<comment type="similarity">
    <text evidence="2">Belongs to the bile acid:sodium symporter (BASS) (TC 2.A.28) family.</text>
</comment>
<comment type="subcellular location">
    <subcellularLocation>
        <location evidence="1">Membrane</location>
        <topology evidence="1">Multi-pass membrane protein</topology>
    </subcellularLocation>
</comment>
<dbReference type="Proteomes" id="UP000316726">
    <property type="component" value="Chromosome 13"/>
</dbReference>
<dbReference type="Pfam" id="PF01758">
    <property type="entry name" value="SBF"/>
    <property type="match status" value="1"/>
</dbReference>
<evidence type="ECO:0000313" key="9">
    <source>
        <dbReference type="Proteomes" id="UP000316726"/>
    </source>
</evidence>
<evidence type="ECO:0000313" key="8">
    <source>
        <dbReference type="EMBL" id="QDZ24508.1"/>
    </source>
</evidence>
<feature type="chain" id="PRO_5022843295" evidence="7">
    <location>
        <begin position="21"/>
        <end position="323"/>
    </location>
</feature>
<sequence length="323" mass="34499">MELLTIALALFLVLVGFGLGTTLEPSSIRAAVKHPSGLICAACCQFGFMPLISYLLCNAFSLPKDVALGVILVGSSPGGSTSNLFTYWCRGNVALSIAASAFSTLAAFGLMPLALYLYGEEAYGIETKIPWVSLVISLLLCVVPCACGIGLRHKNTQGGCRGMMYWEWAEKVGSIAGGVFLAVAVVYGCVTNEELFTATDWKIWVCCGLQEPIGALLGFTLAAVTGLSIRDRCTIALETGVQASTLAIAVTELSFSDGRVKDRVMKGPLTYSLFYLFHSMWIVLLFRRLTSEEPQSVHHGGGVELTKAKAKAKATTTEDKGRV</sequence>
<feature type="transmembrane region" description="Helical" evidence="6">
    <location>
        <begin position="269"/>
        <end position="286"/>
    </location>
</feature>
<dbReference type="InterPro" id="IPR004710">
    <property type="entry name" value="Bilac:Na_transpt"/>
</dbReference>
<dbReference type="InterPro" id="IPR038770">
    <property type="entry name" value="Na+/solute_symporter_sf"/>
</dbReference>
<feature type="transmembrane region" description="Helical" evidence="6">
    <location>
        <begin position="93"/>
        <end position="117"/>
    </location>
</feature>